<dbReference type="PROSITE" id="PS52050">
    <property type="entry name" value="WYL"/>
    <property type="match status" value="1"/>
</dbReference>
<dbReference type="Pfam" id="PF25583">
    <property type="entry name" value="WCX"/>
    <property type="match status" value="1"/>
</dbReference>
<keyword evidence="5" id="KW-1185">Reference proteome</keyword>
<dbReference type="Pfam" id="PF13280">
    <property type="entry name" value="WYL"/>
    <property type="match status" value="1"/>
</dbReference>
<reference evidence="4 5" key="1">
    <citation type="submission" date="2023-03" db="EMBL/GenBank/DDBJ databases">
        <title>Novel Species.</title>
        <authorList>
            <person name="Ma S."/>
        </authorList>
    </citation>
    <scope>NUCLEOTIDE SEQUENCE [LARGE SCALE GENOMIC DNA]</scope>
    <source>
        <strain evidence="4 5">B11</strain>
    </source>
</reference>
<evidence type="ECO:0000313" key="4">
    <source>
        <dbReference type="EMBL" id="WZL75507.1"/>
    </source>
</evidence>
<dbReference type="Pfam" id="PF08279">
    <property type="entry name" value="HTH_11"/>
    <property type="match status" value="1"/>
</dbReference>
<dbReference type="EMBL" id="CP121689">
    <property type="protein sequence ID" value="WZL75507.1"/>
    <property type="molecule type" value="Genomic_DNA"/>
</dbReference>
<dbReference type="PANTHER" id="PTHR34580:SF9">
    <property type="entry name" value="SLL5097 PROTEIN"/>
    <property type="match status" value="1"/>
</dbReference>
<name>A0ABZ2Y945_9BACT</name>
<evidence type="ECO:0000259" key="1">
    <source>
        <dbReference type="Pfam" id="PF08279"/>
    </source>
</evidence>
<dbReference type="InterPro" id="IPR013196">
    <property type="entry name" value="HTH_11"/>
</dbReference>
<evidence type="ECO:0000259" key="2">
    <source>
        <dbReference type="Pfam" id="PF13280"/>
    </source>
</evidence>
<sequence length="320" mass="37998">MLFRLYRITQEIQLGNYPGISDLASILEVSERTIDRYIEALRDDFGAPIAYDRKRRGYYFEYPWSMPFSGLSEGEALALFIFLNVAERFRGTPLEEAFNRLGERLSLALPDNLQMSREEFDMLLSPFLMPLAMRVDVSETFSAIFRAVTERKRVLIRYHSLSSREVSERKVDPYHLYNFEGVWYFCGFCHLRDEVRDFALDRIEEVKVLEESFERPQDFSPQEYFNRAFRMYRGDLVEVRVRFDSYQAAWIKERIWHPTQKIEELPDGGVVFTVCANPEEIKRWVIGYGAHAEVLEPEYLRKEIQEEIAKLQKIYHSDRK</sequence>
<dbReference type="Proteomes" id="UP001461341">
    <property type="component" value="Chromosome"/>
</dbReference>
<dbReference type="InterPro" id="IPR036388">
    <property type="entry name" value="WH-like_DNA-bd_sf"/>
</dbReference>
<organism evidence="4 5">
    <name type="scientific">Thermatribacter velox</name>
    <dbReference type="NCBI Taxonomy" id="3039681"/>
    <lineage>
        <taxon>Bacteria</taxon>
        <taxon>Pseudomonadati</taxon>
        <taxon>Atribacterota</taxon>
        <taxon>Atribacteria</taxon>
        <taxon>Atribacterales</taxon>
        <taxon>Thermatribacteraceae</taxon>
        <taxon>Thermatribacter</taxon>
    </lineage>
</organism>
<dbReference type="InterPro" id="IPR026881">
    <property type="entry name" value="WYL_dom"/>
</dbReference>
<dbReference type="PANTHER" id="PTHR34580">
    <property type="match status" value="1"/>
</dbReference>
<evidence type="ECO:0000259" key="3">
    <source>
        <dbReference type="Pfam" id="PF25583"/>
    </source>
</evidence>
<dbReference type="RefSeq" id="WP_369017654.1">
    <property type="nucleotide sequence ID" value="NZ_CP121689.1"/>
</dbReference>
<feature type="domain" description="Helix-turn-helix type 11" evidence="1">
    <location>
        <begin position="20"/>
        <end position="58"/>
    </location>
</feature>
<dbReference type="Gene3D" id="1.10.10.10">
    <property type="entry name" value="Winged helix-like DNA-binding domain superfamily/Winged helix DNA-binding domain"/>
    <property type="match status" value="1"/>
</dbReference>
<evidence type="ECO:0000313" key="5">
    <source>
        <dbReference type="Proteomes" id="UP001461341"/>
    </source>
</evidence>
<accession>A0ABZ2Y945</accession>
<gene>
    <name evidence="4" type="ORF">QBE54_07885</name>
</gene>
<feature type="domain" description="WYL" evidence="2">
    <location>
        <begin position="139"/>
        <end position="208"/>
    </location>
</feature>
<feature type="domain" description="WCX" evidence="3">
    <location>
        <begin position="236"/>
        <end position="311"/>
    </location>
</feature>
<protein>
    <submittedName>
        <fullName evidence="4">Transcriptional regulator</fullName>
    </submittedName>
</protein>
<dbReference type="InterPro" id="IPR051534">
    <property type="entry name" value="CBASS_pafABC_assoc_protein"/>
</dbReference>
<proteinExistence type="predicted"/>
<dbReference type="InterPro" id="IPR057727">
    <property type="entry name" value="WCX_dom"/>
</dbReference>